<dbReference type="AlphaFoldDB" id="A0A2V0NLP2"/>
<accession>A0A2V0NLP2</accession>
<dbReference type="PANTHER" id="PTHR36749">
    <property type="entry name" value="F7O18.3 PROTEIN"/>
    <property type="match status" value="1"/>
</dbReference>
<feature type="compositionally biased region" description="Gly residues" evidence="1">
    <location>
        <begin position="267"/>
        <end position="286"/>
    </location>
</feature>
<gene>
    <name evidence="2" type="ORF">Rsub_01066</name>
</gene>
<feature type="region of interest" description="Disordered" evidence="1">
    <location>
        <begin position="261"/>
        <end position="297"/>
    </location>
</feature>
<dbReference type="OrthoDB" id="64928at2759"/>
<organism evidence="2 3">
    <name type="scientific">Raphidocelis subcapitata</name>
    <dbReference type="NCBI Taxonomy" id="307507"/>
    <lineage>
        <taxon>Eukaryota</taxon>
        <taxon>Viridiplantae</taxon>
        <taxon>Chlorophyta</taxon>
        <taxon>core chlorophytes</taxon>
        <taxon>Chlorophyceae</taxon>
        <taxon>CS clade</taxon>
        <taxon>Sphaeropleales</taxon>
        <taxon>Selenastraceae</taxon>
        <taxon>Raphidocelis</taxon>
    </lineage>
</organism>
<evidence type="ECO:0000256" key="1">
    <source>
        <dbReference type="SAM" id="MobiDB-lite"/>
    </source>
</evidence>
<dbReference type="FunCoup" id="A0A2V0NLP2">
    <property type="interactions" value="333"/>
</dbReference>
<dbReference type="InParanoid" id="A0A2V0NLP2"/>
<feature type="compositionally biased region" description="Basic and acidic residues" evidence="1">
    <location>
        <begin position="27"/>
        <end position="39"/>
    </location>
</feature>
<evidence type="ECO:0000313" key="3">
    <source>
        <dbReference type="Proteomes" id="UP000247498"/>
    </source>
</evidence>
<keyword evidence="3" id="KW-1185">Reference proteome</keyword>
<dbReference type="EMBL" id="BDRX01000004">
    <property type="protein sequence ID" value="GBF88354.1"/>
    <property type="molecule type" value="Genomic_DNA"/>
</dbReference>
<dbReference type="PANTHER" id="PTHR36749:SF1">
    <property type="entry name" value="F7O18.3 PROTEIN"/>
    <property type="match status" value="1"/>
</dbReference>
<protein>
    <submittedName>
        <fullName evidence="2">Uncharacterized protein</fullName>
    </submittedName>
</protein>
<dbReference type="STRING" id="307507.A0A2V0NLP2"/>
<reference evidence="2 3" key="1">
    <citation type="journal article" date="2018" name="Sci. Rep.">
        <title>Raphidocelis subcapitata (=Pseudokirchneriella subcapitata) provides an insight into genome evolution and environmental adaptations in the Sphaeropleales.</title>
        <authorList>
            <person name="Suzuki S."/>
            <person name="Yamaguchi H."/>
            <person name="Nakajima N."/>
            <person name="Kawachi M."/>
        </authorList>
    </citation>
    <scope>NUCLEOTIDE SEQUENCE [LARGE SCALE GENOMIC DNA]</scope>
    <source>
        <strain evidence="2 3">NIES-35</strain>
    </source>
</reference>
<proteinExistence type="predicted"/>
<name>A0A2V0NLP2_9CHLO</name>
<feature type="region of interest" description="Disordered" evidence="1">
    <location>
        <begin position="1"/>
        <end position="89"/>
    </location>
</feature>
<dbReference type="Proteomes" id="UP000247498">
    <property type="component" value="Unassembled WGS sequence"/>
</dbReference>
<comment type="caution">
    <text evidence="2">The sequence shown here is derived from an EMBL/GenBank/DDBJ whole genome shotgun (WGS) entry which is preliminary data.</text>
</comment>
<feature type="compositionally biased region" description="Low complexity" evidence="1">
    <location>
        <begin position="53"/>
        <end position="63"/>
    </location>
</feature>
<evidence type="ECO:0000313" key="2">
    <source>
        <dbReference type="EMBL" id="GBF88354.1"/>
    </source>
</evidence>
<sequence length="412" mass="42214">MGLFDELPAPRAAEKPHAEPSTAVEEGDQRPEKRQRTGVDDEDQHAGPSGSGADAAAEAAAAEQRQHEPDAAADAEPPPPPPMPSDQVGPALLRIANHLPNAAKFPKASGLLRQLIAGGALGAAHRAPLFAYAHPEHAADPALRRDYRRLLNAFANGVPPDVLTPEQGAHFEIYSIWTLQRGELDTDDSFAFNKAVSRLKEDIAALGPATPEDEAAAARLELPGGARRAAPVAAGRAAAGAAAAAAAAAAEAEADPFGLDELIQQDGSGGGGGGSGGGGGGGSGRGGGHEAPDPDAPWTAAELSVMRRQALLDCVAAAKAMHRLAWARTGVEMLIDAAHAAAANFVAPQRAVLDDYARWVRAERAARRSGAAPGGKELTAFEKARAEWAGASVSRYGKVGGAGDSKSTHWLG</sequence>